<protein>
    <recommendedName>
        <fullName evidence="6">TM2 domain-containing protein</fullName>
    </recommendedName>
</protein>
<keyword evidence="3 5" id="KW-1133">Transmembrane helix</keyword>
<sequence length="143" mass="16105">MKGKIIGQNQGDYFVSGSDGKRYQFSSWDWLGKKTPKVGDAVDFVYEDDVVKSVFPLLSESQSEKSRLAIALVCWFFGWLGIHRFMAGKVGTGIVMLLISLVSMPFTFGIGILLITMPWSFIDFIVILSGYFKDENGDKIINW</sequence>
<dbReference type="GO" id="GO:0016020">
    <property type="term" value="C:membrane"/>
    <property type="evidence" value="ECO:0007669"/>
    <property type="project" value="UniProtKB-SubCell"/>
</dbReference>
<dbReference type="OrthoDB" id="2004788at2"/>
<dbReference type="AlphaFoldDB" id="A0A2M6UXN7"/>
<evidence type="ECO:0000259" key="6">
    <source>
        <dbReference type="Pfam" id="PF05154"/>
    </source>
</evidence>
<reference evidence="7 8" key="1">
    <citation type="submission" date="2017-06" db="EMBL/GenBank/DDBJ databases">
        <title>Draft genome of Bartonella tribocorum C635.</title>
        <authorList>
            <person name="Hadjadj L."/>
            <person name="Jiyipong T."/>
            <person name="Diene S.M."/>
            <person name="Morand S."/>
            <person name="Rolain J.-M."/>
        </authorList>
    </citation>
    <scope>NUCLEOTIDE SEQUENCE [LARGE SCALE GENOMIC DNA]</scope>
    <source>
        <strain evidence="7 8">C635</strain>
    </source>
</reference>
<keyword evidence="2 5" id="KW-0812">Transmembrane</keyword>
<organism evidence="7 8">
    <name type="scientific">Bartonella tribocorum</name>
    <dbReference type="NCBI Taxonomy" id="85701"/>
    <lineage>
        <taxon>Bacteria</taxon>
        <taxon>Pseudomonadati</taxon>
        <taxon>Pseudomonadota</taxon>
        <taxon>Alphaproteobacteria</taxon>
        <taxon>Hyphomicrobiales</taxon>
        <taxon>Bartonellaceae</taxon>
        <taxon>Bartonella</taxon>
    </lineage>
</organism>
<evidence type="ECO:0000256" key="3">
    <source>
        <dbReference type="ARBA" id="ARBA00022989"/>
    </source>
</evidence>
<dbReference type="Pfam" id="PF05154">
    <property type="entry name" value="TM2"/>
    <property type="match status" value="1"/>
</dbReference>
<evidence type="ECO:0000313" key="8">
    <source>
        <dbReference type="Proteomes" id="UP000230791"/>
    </source>
</evidence>
<feature type="domain" description="TM2" evidence="6">
    <location>
        <begin position="64"/>
        <end position="124"/>
    </location>
</feature>
<feature type="transmembrane region" description="Helical" evidence="5">
    <location>
        <begin position="68"/>
        <end position="87"/>
    </location>
</feature>
<evidence type="ECO:0000256" key="5">
    <source>
        <dbReference type="SAM" id="Phobius"/>
    </source>
</evidence>
<name>A0A2M6UXN7_9HYPH</name>
<comment type="caution">
    <text evidence="7">The sequence shown here is derived from an EMBL/GenBank/DDBJ whole genome shotgun (WGS) entry which is preliminary data.</text>
</comment>
<dbReference type="Proteomes" id="UP000230791">
    <property type="component" value="Unassembled WGS sequence"/>
</dbReference>
<proteinExistence type="predicted"/>
<feature type="transmembrane region" description="Helical" evidence="5">
    <location>
        <begin position="93"/>
        <end position="115"/>
    </location>
</feature>
<comment type="subcellular location">
    <subcellularLocation>
        <location evidence="1">Membrane</location>
        <topology evidence="1">Multi-pass membrane protein</topology>
    </subcellularLocation>
</comment>
<evidence type="ECO:0000256" key="2">
    <source>
        <dbReference type="ARBA" id="ARBA00022692"/>
    </source>
</evidence>
<dbReference type="EMBL" id="NJPP01000002">
    <property type="protein sequence ID" value="PIT70961.1"/>
    <property type="molecule type" value="Genomic_DNA"/>
</dbReference>
<accession>A0A2M6UXN7</accession>
<gene>
    <name evidence="7" type="ORF">CEV08_01675</name>
</gene>
<dbReference type="InterPro" id="IPR007829">
    <property type="entry name" value="TM2"/>
</dbReference>
<evidence type="ECO:0000256" key="4">
    <source>
        <dbReference type="ARBA" id="ARBA00023136"/>
    </source>
</evidence>
<keyword evidence="4 5" id="KW-0472">Membrane</keyword>
<evidence type="ECO:0000256" key="1">
    <source>
        <dbReference type="ARBA" id="ARBA00004141"/>
    </source>
</evidence>
<evidence type="ECO:0000313" key="7">
    <source>
        <dbReference type="EMBL" id="PIT70961.1"/>
    </source>
</evidence>
<dbReference type="RefSeq" id="WP_100130058.1">
    <property type="nucleotide sequence ID" value="NZ_CADDYJ010000003.1"/>
</dbReference>